<dbReference type="InterPro" id="IPR029053">
    <property type="entry name" value="Viral_coat"/>
</dbReference>
<proteinExistence type="predicted"/>
<reference evidence="12" key="1">
    <citation type="submission" date="2018-09" db="EMBL/GenBank/DDBJ databases">
        <title>Detection by high-throughput sequencing and molecular characterization of complexes of fabaviruses infecting sweet cherry (Prunus avium) cv. Staccato in Canada.</title>
        <authorList>
            <person name="James D."/>
            <person name="Phelan J."/>
            <person name="Sanderson D."/>
        </authorList>
    </citation>
    <scope>NUCLEOTIDE SEQUENCE</scope>
    <source>
        <strain evidence="12">Stac-3B_c8</strain>
    </source>
</reference>
<accession>A0A3Q9U5N9</accession>
<evidence type="ECO:0000256" key="10">
    <source>
        <dbReference type="ARBA" id="ARBA00032125"/>
    </source>
</evidence>
<name>A0A3Q9U5N9_9SECO</name>
<evidence type="ECO:0000256" key="11">
    <source>
        <dbReference type="SAM" id="MobiDB-lite"/>
    </source>
</evidence>
<dbReference type="Pfam" id="PF01107">
    <property type="entry name" value="MP"/>
    <property type="match status" value="1"/>
</dbReference>
<dbReference type="GO" id="GO:0005198">
    <property type="term" value="F:structural molecule activity"/>
    <property type="evidence" value="ECO:0007669"/>
    <property type="project" value="InterPro"/>
</dbReference>
<organism evidence="12">
    <name type="scientific">Cherry virus F</name>
    <dbReference type="NCBI Taxonomy" id="2171759"/>
    <lineage>
        <taxon>Viruses</taxon>
        <taxon>Riboviria</taxon>
        <taxon>Orthornavirae</taxon>
        <taxon>Pisuviricota</taxon>
        <taxon>Pisoniviricetes</taxon>
        <taxon>Picornavirales</taxon>
        <taxon>Secoviridae</taxon>
        <taxon>Comovirinae</taxon>
        <taxon>Fabavirus</taxon>
        <taxon>Fabavirus avii</taxon>
    </lineage>
</organism>
<evidence type="ECO:0000313" key="12">
    <source>
        <dbReference type="EMBL" id="AZZ10055.1"/>
    </source>
</evidence>
<feature type="region of interest" description="Disordered" evidence="11">
    <location>
        <begin position="1"/>
        <end position="26"/>
    </location>
</feature>
<dbReference type="Pfam" id="PF02248">
    <property type="entry name" value="Como_SCP"/>
    <property type="match status" value="1"/>
</dbReference>
<evidence type="ECO:0000256" key="7">
    <source>
        <dbReference type="ARBA" id="ARBA00023031"/>
    </source>
</evidence>
<dbReference type="InterPro" id="IPR028919">
    <property type="entry name" value="Viral_movement"/>
</dbReference>
<dbReference type="InterPro" id="IPR003182">
    <property type="entry name" value="RNA2_polyprotein"/>
</dbReference>
<dbReference type="GO" id="GO:0046740">
    <property type="term" value="P:transport of virus in host, cell to cell"/>
    <property type="evidence" value="ECO:0007669"/>
    <property type="project" value="UniProtKB-KW"/>
</dbReference>
<keyword evidence="8" id="KW-1142">T=3 icosahedral capsid protein</keyword>
<dbReference type="GO" id="GO:0039617">
    <property type="term" value="C:T=3 icosahedral viral capsid"/>
    <property type="evidence" value="ECO:0007669"/>
    <property type="project" value="UniProtKB-KW"/>
</dbReference>
<evidence type="ECO:0000256" key="4">
    <source>
        <dbReference type="ARBA" id="ARBA00022448"/>
    </source>
</evidence>
<dbReference type="EMBL" id="MH998217">
    <property type="protein sequence ID" value="AZZ10055.1"/>
    <property type="molecule type" value="Genomic_RNA"/>
</dbReference>
<evidence type="ECO:0000256" key="5">
    <source>
        <dbReference type="ARBA" id="ARBA00022561"/>
    </source>
</evidence>
<dbReference type="SUPFAM" id="SSF88633">
    <property type="entry name" value="Positive stranded ssRNA viruses"/>
    <property type="match status" value="3"/>
</dbReference>
<evidence type="ECO:0000256" key="3">
    <source>
        <dbReference type="ARBA" id="ARBA00022361"/>
    </source>
</evidence>
<protein>
    <recommendedName>
        <fullName evidence="3">RNA2 polyprotein</fullName>
    </recommendedName>
    <alternativeName>
        <fullName evidence="10">Genome polyprotein M</fullName>
    </alternativeName>
</protein>
<dbReference type="Gene3D" id="2.60.120.20">
    <property type="match status" value="2"/>
</dbReference>
<evidence type="ECO:0000256" key="8">
    <source>
        <dbReference type="ARBA" id="ARBA00023060"/>
    </source>
</evidence>
<keyword evidence="7" id="KW-0916">Viral movement protein</keyword>
<evidence type="ECO:0000256" key="1">
    <source>
        <dbReference type="ARBA" id="ARBA00004328"/>
    </source>
</evidence>
<keyword evidence="5" id="KW-0167">Capsid protein</keyword>
<evidence type="ECO:0000256" key="2">
    <source>
        <dbReference type="ARBA" id="ARBA00004621"/>
    </source>
</evidence>
<keyword evidence="4" id="KW-0813">Transport</keyword>
<dbReference type="Pfam" id="PF02247">
    <property type="entry name" value="Como_LCP"/>
    <property type="match status" value="1"/>
</dbReference>
<evidence type="ECO:0000256" key="9">
    <source>
        <dbReference type="ARBA" id="ARBA00023081"/>
    </source>
</evidence>
<comment type="subcellular location">
    <subcellularLocation>
        <location evidence="2">Host cell junction</location>
        <location evidence="2">Host plasmodesma</location>
    </subcellularLocation>
    <subcellularLocation>
        <location evidence="1">Virion</location>
    </subcellularLocation>
</comment>
<dbReference type="InterPro" id="IPR003181">
    <property type="entry name" value="Como_LCP"/>
</dbReference>
<sequence length="914" mass="100275">MSRFERARSSRTVTSQESVPIGPGNSIPADVLADRARAYRETVPQRQSVLPRNSDVYGSRFERFRRLGAQSLSSRVAPTRRVENVLSAELQGTHVIDVPIPFLGSDTVNADPIVVAMDERMSLTQRSASGPTNAHVGVVEVAVEGMVAQGADTVVGALLYDARHQDARNAFLGAFASTIAAVPARVIFYPNHTVSLLQADAARTLHLAMVVPNNDMRDHDVVAHVRTSTVAQLNRGIHEDVHTRHLINSTRNDRAQAVSYLDQNIHVIHSASRPRNSMPNMSIPFSRSVSMRQTGDLTWERVERPRQSVVLQFDSDNTVGVDFGEVAQAVRNPGFDSSNNDDPSIGQAIGSLEVEMSMPIVHANELTQRVLYSSTATVATNVATGTVVSTFTLSQLLSAATTHSPMLQTYGRVPGKLLVRSKCQIPPACGISLLWIYSERGSQLTNPCAIKQASSNPHIFWNPACQASIDFWVSPFSCSSDWLPSFCTSLQSHFRLICATSWQQAPKTSAAVQFAVYFEPDVVSVPRTIKVSNPDNLDYRRYLGLITFSQAVHTEAKCLDISLGLPFVYDNGLGYSLSSSILSQYQYWKGDVFLEIVKASSPFVTATISVALLPGGKAWTITPQTLSLIPHVSIAISNEASRYVCKIPKEIVGMYMLSNSAGVNHKNGKSVSANLAIWVRDSVTSSVDGDLALGVSVARVENLEVMGHCSGFPLGASRAQFEAFSTKWNDVYKYVVPSGTRGKHSLEVPLHCPLDLVVTDKTNVGITMFHSPLSLILRNCCWSRGKIQWKLCWYAAPMKFSDRTSSVEIEVHETNAVDSLAYVRECSSQPSGTFIWETEFHGPVEGFMYMDKHFLGQPGFTKANVNIVEVSEYLGYTLMAKFDENFTVSGESRSYYTDLTSELSGKKFVSVATL</sequence>
<keyword evidence="6" id="KW-0946">Virion</keyword>
<keyword evidence="9" id="KW-1031">Host cell junction</keyword>
<dbReference type="GO" id="GO:0044219">
    <property type="term" value="C:host cell plasmodesma"/>
    <property type="evidence" value="ECO:0007669"/>
    <property type="project" value="UniProtKB-SubCell"/>
</dbReference>
<evidence type="ECO:0000256" key="6">
    <source>
        <dbReference type="ARBA" id="ARBA00022844"/>
    </source>
</evidence>